<sequence>MFSPAVLRRIMEKSFGHVQSTTLSDSGLYLLHECEISFKHQDDLSTEMRIKSVRERAASLTRPVCAEDYLPTWIAGALPRRQLHASDSGRHAGTSRHSSMARPVHLGTRPCTIWSPDSGASNVTQSGCTEVMEERQDCAIPTASQLRSHTTFCNILSPFVLDR</sequence>
<dbReference type="EMBL" id="ML993971">
    <property type="protein sequence ID" value="KAF2201552.1"/>
    <property type="molecule type" value="Genomic_DNA"/>
</dbReference>
<dbReference type="Proteomes" id="UP000799536">
    <property type="component" value="Unassembled WGS sequence"/>
</dbReference>
<evidence type="ECO:0000313" key="2">
    <source>
        <dbReference type="Proteomes" id="UP000799536"/>
    </source>
</evidence>
<accession>A0A9P4JR18</accession>
<evidence type="ECO:0000313" key="1">
    <source>
        <dbReference type="EMBL" id="KAF2201552.1"/>
    </source>
</evidence>
<organism evidence="1 2">
    <name type="scientific">Delitschia confertaspora ATCC 74209</name>
    <dbReference type="NCBI Taxonomy" id="1513339"/>
    <lineage>
        <taxon>Eukaryota</taxon>
        <taxon>Fungi</taxon>
        <taxon>Dikarya</taxon>
        <taxon>Ascomycota</taxon>
        <taxon>Pezizomycotina</taxon>
        <taxon>Dothideomycetes</taxon>
        <taxon>Pleosporomycetidae</taxon>
        <taxon>Pleosporales</taxon>
        <taxon>Delitschiaceae</taxon>
        <taxon>Delitschia</taxon>
    </lineage>
</organism>
<name>A0A9P4JR18_9PLEO</name>
<proteinExistence type="predicted"/>
<protein>
    <submittedName>
        <fullName evidence="1">Uncharacterized protein</fullName>
    </submittedName>
</protein>
<comment type="caution">
    <text evidence="1">The sequence shown here is derived from an EMBL/GenBank/DDBJ whole genome shotgun (WGS) entry which is preliminary data.</text>
</comment>
<keyword evidence="2" id="KW-1185">Reference proteome</keyword>
<reference evidence="1" key="1">
    <citation type="journal article" date="2020" name="Stud. Mycol.">
        <title>101 Dothideomycetes genomes: a test case for predicting lifestyles and emergence of pathogens.</title>
        <authorList>
            <person name="Haridas S."/>
            <person name="Albert R."/>
            <person name="Binder M."/>
            <person name="Bloem J."/>
            <person name="Labutti K."/>
            <person name="Salamov A."/>
            <person name="Andreopoulos B."/>
            <person name="Baker S."/>
            <person name="Barry K."/>
            <person name="Bills G."/>
            <person name="Bluhm B."/>
            <person name="Cannon C."/>
            <person name="Castanera R."/>
            <person name="Culley D."/>
            <person name="Daum C."/>
            <person name="Ezra D."/>
            <person name="Gonzalez J."/>
            <person name="Henrissat B."/>
            <person name="Kuo A."/>
            <person name="Liang C."/>
            <person name="Lipzen A."/>
            <person name="Lutzoni F."/>
            <person name="Magnuson J."/>
            <person name="Mondo S."/>
            <person name="Nolan M."/>
            <person name="Ohm R."/>
            <person name="Pangilinan J."/>
            <person name="Park H.-J."/>
            <person name="Ramirez L."/>
            <person name="Alfaro M."/>
            <person name="Sun H."/>
            <person name="Tritt A."/>
            <person name="Yoshinaga Y."/>
            <person name="Zwiers L.-H."/>
            <person name="Turgeon B."/>
            <person name="Goodwin S."/>
            <person name="Spatafora J."/>
            <person name="Crous P."/>
            <person name="Grigoriev I."/>
        </authorList>
    </citation>
    <scope>NUCLEOTIDE SEQUENCE</scope>
    <source>
        <strain evidence="1">ATCC 74209</strain>
    </source>
</reference>
<dbReference type="AlphaFoldDB" id="A0A9P4JR18"/>
<gene>
    <name evidence="1" type="ORF">GQ43DRAFT_32646</name>
</gene>